<proteinExistence type="inferred from homology"/>
<dbReference type="NCBIfam" id="TIGR00054">
    <property type="entry name" value="RIP metalloprotease RseP"/>
    <property type="match status" value="1"/>
</dbReference>
<evidence type="ECO:0000259" key="12">
    <source>
        <dbReference type="SMART" id="SM00228"/>
    </source>
</evidence>
<evidence type="ECO:0000256" key="7">
    <source>
        <dbReference type="ARBA" id="ARBA00022833"/>
    </source>
</evidence>
<sequence length="446" mass="49904">MTLELILVKGGQLILSLSILVVLHELGHFIPAKLFKTRVEKFYLFFDPWFSLFKIKKGETEYGIGWLPLGGYVKISGMIDESMDKEQMAKPPQSWEFRAKPAWQRLIIMIGGVTVNILLAFFIYAMILWSNGYTYMPVKDLPYGIQVDSLGKSIGLQDGDKIVSIDNKEVKEFEKIPVYMILHGSKTIQVDRNGQPVNVTIPDGFIRRVMGIMKGGGSFIAPYMPDTVPYVARHILEDGAGAKAGLKPEDRMLAVNGVATPNVKSFLAEMKNQKSKTIDLQVLRGTDTVMLHPALDTTGKLNVLPYTAVTIPYNFFESIPAGVRMGVDKLNSYVLQLRLLFVSKEVKVTESLGGFGSIAKLFPDQWNWLDFWQLTAFLSIILAFMNILPIPALDGGHVLFLLYEIITGRKPSEKFLEYAQIVGMVILLGLLLFANGLDIWRGIFGK</sequence>
<feature type="transmembrane region" description="Helical" evidence="11">
    <location>
        <begin position="106"/>
        <end position="129"/>
    </location>
</feature>
<dbReference type="AlphaFoldDB" id="A0A1M6UZ34"/>
<keyword evidence="4 13" id="KW-0645">Protease</keyword>
<keyword evidence="8 11" id="KW-1133">Transmembrane helix</keyword>
<dbReference type="PANTHER" id="PTHR42837">
    <property type="entry name" value="REGULATOR OF SIGMA-E PROTEASE RSEP"/>
    <property type="match status" value="1"/>
</dbReference>
<feature type="transmembrane region" description="Helical" evidence="11">
    <location>
        <begin position="415"/>
        <end position="434"/>
    </location>
</feature>
<dbReference type="InterPro" id="IPR001478">
    <property type="entry name" value="PDZ"/>
</dbReference>
<evidence type="ECO:0000256" key="5">
    <source>
        <dbReference type="ARBA" id="ARBA00022692"/>
    </source>
</evidence>
<dbReference type="OrthoDB" id="9782003at2"/>
<comment type="subcellular location">
    <subcellularLocation>
        <location evidence="2">Membrane</location>
        <topology evidence="2">Multi-pass membrane protein</topology>
    </subcellularLocation>
</comment>
<keyword evidence="11" id="KW-0479">Metal-binding</keyword>
<keyword evidence="5 11" id="KW-0812">Transmembrane</keyword>
<comment type="similarity">
    <text evidence="3 11">Belongs to the peptidase M50B family.</text>
</comment>
<keyword evidence="7 11" id="KW-0862">Zinc</keyword>
<gene>
    <name evidence="13" type="ORF">SAMN05444266_1011</name>
</gene>
<evidence type="ECO:0000256" key="1">
    <source>
        <dbReference type="ARBA" id="ARBA00001947"/>
    </source>
</evidence>
<dbReference type="InterPro" id="IPR004387">
    <property type="entry name" value="Pept_M50_Zn"/>
</dbReference>
<evidence type="ECO:0000256" key="11">
    <source>
        <dbReference type="RuleBase" id="RU362031"/>
    </source>
</evidence>
<dbReference type="Gene3D" id="2.30.42.10">
    <property type="match status" value="2"/>
</dbReference>
<keyword evidence="9 11" id="KW-0482">Metalloprotease</keyword>
<dbReference type="EMBL" id="FRBL01000001">
    <property type="protein sequence ID" value="SHK74473.1"/>
    <property type="molecule type" value="Genomic_DNA"/>
</dbReference>
<dbReference type="SUPFAM" id="SSF50156">
    <property type="entry name" value="PDZ domain-like"/>
    <property type="match status" value="2"/>
</dbReference>
<organism evidence="13 14">
    <name type="scientific">Chitinophaga jiangningensis</name>
    <dbReference type="NCBI Taxonomy" id="1419482"/>
    <lineage>
        <taxon>Bacteria</taxon>
        <taxon>Pseudomonadati</taxon>
        <taxon>Bacteroidota</taxon>
        <taxon>Chitinophagia</taxon>
        <taxon>Chitinophagales</taxon>
        <taxon>Chitinophagaceae</taxon>
        <taxon>Chitinophaga</taxon>
    </lineage>
</organism>
<comment type="cofactor">
    <cofactor evidence="1 11">
        <name>Zn(2+)</name>
        <dbReference type="ChEBI" id="CHEBI:29105"/>
    </cofactor>
</comment>
<evidence type="ECO:0000256" key="9">
    <source>
        <dbReference type="ARBA" id="ARBA00023049"/>
    </source>
</evidence>
<evidence type="ECO:0000313" key="13">
    <source>
        <dbReference type="EMBL" id="SHK74473.1"/>
    </source>
</evidence>
<dbReference type="GO" id="GO:0046872">
    <property type="term" value="F:metal ion binding"/>
    <property type="evidence" value="ECO:0007669"/>
    <property type="project" value="UniProtKB-KW"/>
</dbReference>
<dbReference type="Pfam" id="PF02163">
    <property type="entry name" value="Peptidase_M50"/>
    <property type="match status" value="1"/>
</dbReference>
<dbReference type="RefSeq" id="WP_073076826.1">
    <property type="nucleotide sequence ID" value="NZ_FRBL01000001.1"/>
</dbReference>
<dbReference type="GO" id="GO:0016020">
    <property type="term" value="C:membrane"/>
    <property type="evidence" value="ECO:0007669"/>
    <property type="project" value="UniProtKB-SubCell"/>
</dbReference>
<dbReference type="InterPro" id="IPR008915">
    <property type="entry name" value="Peptidase_M50"/>
</dbReference>
<evidence type="ECO:0000256" key="2">
    <source>
        <dbReference type="ARBA" id="ARBA00004141"/>
    </source>
</evidence>
<accession>A0A1M6UZ34</accession>
<evidence type="ECO:0000256" key="8">
    <source>
        <dbReference type="ARBA" id="ARBA00022989"/>
    </source>
</evidence>
<keyword evidence="6 11" id="KW-0378">Hydrolase</keyword>
<dbReference type="GO" id="GO:0006508">
    <property type="term" value="P:proteolysis"/>
    <property type="evidence" value="ECO:0007669"/>
    <property type="project" value="UniProtKB-KW"/>
</dbReference>
<dbReference type="Proteomes" id="UP000184420">
    <property type="component" value="Unassembled WGS sequence"/>
</dbReference>
<evidence type="ECO:0000256" key="6">
    <source>
        <dbReference type="ARBA" id="ARBA00022801"/>
    </source>
</evidence>
<feature type="transmembrane region" description="Helical" evidence="11">
    <location>
        <begin position="376"/>
        <end position="403"/>
    </location>
</feature>
<evidence type="ECO:0000313" key="14">
    <source>
        <dbReference type="Proteomes" id="UP000184420"/>
    </source>
</evidence>
<dbReference type="GO" id="GO:0004222">
    <property type="term" value="F:metalloendopeptidase activity"/>
    <property type="evidence" value="ECO:0007669"/>
    <property type="project" value="InterPro"/>
</dbReference>
<dbReference type="PANTHER" id="PTHR42837:SF2">
    <property type="entry name" value="MEMBRANE METALLOPROTEASE ARASP2, CHLOROPLASTIC-RELATED"/>
    <property type="match status" value="1"/>
</dbReference>
<reference evidence="13 14" key="1">
    <citation type="submission" date="2016-11" db="EMBL/GenBank/DDBJ databases">
        <authorList>
            <person name="Jaros S."/>
            <person name="Januszkiewicz K."/>
            <person name="Wedrychowicz H."/>
        </authorList>
    </citation>
    <scope>NUCLEOTIDE SEQUENCE [LARGE SCALE GENOMIC DNA]</scope>
    <source>
        <strain evidence="13 14">DSM 27406</strain>
    </source>
</reference>
<evidence type="ECO:0000256" key="3">
    <source>
        <dbReference type="ARBA" id="ARBA00007931"/>
    </source>
</evidence>
<dbReference type="SMART" id="SM00228">
    <property type="entry name" value="PDZ"/>
    <property type="match status" value="1"/>
</dbReference>
<evidence type="ECO:0000256" key="4">
    <source>
        <dbReference type="ARBA" id="ARBA00022670"/>
    </source>
</evidence>
<dbReference type="CDD" id="cd06163">
    <property type="entry name" value="S2P-M50_PDZ_RseP-like"/>
    <property type="match status" value="1"/>
</dbReference>
<keyword evidence="14" id="KW-1185">Reference proteome</keyword>
<dbReference type="STRING" id="1419482.SAMN05444266_1011"/>
<keyword evidence="10 11" id="KW-0472">Membrane</keyword>
<feature type="domain" description="PDZ" evidence="12">
    <location>
        <begin position="208"/>
        <end position="286"/>
    </location>
</feature>
<name>A0A1M6UZ34_9BACT</name>
<dbReference type="InterPro" id="IPR036034">
    <property type="entry name" value="PDZ_sf"/>
</dbReference>
<protein>
    <recommendedName>
        <fullName evidence="11">Zinc metalloprotease</fullName>
        <ecNumber evidence="11">3.4.24.-</ecNumber>
    </recommendedName>
</protein>
<feature type="transmembrane region" description="Helical" evidence="11">
    <location>
        <begin position="6"/>
        <end position="26"/>
    </location>
</feature>
<dbReference type="EC" id="3.4.24.-" evidence="11"/>
<evidence type="ECO:0000256" key="10">
    <source>
        <dbReference type="ARBA" id="ARBA00023136"/>
    </source>
</evidence>